<dbReference type="InterPro" id="IPR032625">
    <property type="entry name" value="M64_N"/>
</dbReference>
<feature type="chain" id="PRO_5046626447" evidence="1">
    <location>
        <begin position="21"/>
        <end position="427"/>
    </location>
</feature>
<dbReference type="Gene3D" id="3.40.390.10">
    <property type="entry name" value="Collagenase (Catalytic Domain)"/>
    <property type="match status" value="1"/>
</dbReference>
<sequence>MNKKGCLIVMLISITSFAFGQVNFEDYFENKTLRVDYLMGGSAKDQTVFIKELKEEPFWGGSKTNLIDQFGFGTFKFKLIDAETKVLLYSKGFNSLFQEWQTTAEAKELKRAFYQVNVMPFPKRPVLFVLESRKWNGEMEQIFEYEIDPSNYFIGKEKPNTIVSNRVMGEGDPATSVDVAFIAEGYTQEEMGKFRADVKRIAGYLFDVPPFKHYQNNFNIYALEAISEESGTDVPGENIYKNTAVNTTFYTFDIDRYLTTFDIKTMHDIAANVPYDHIFVLINTEKYGGAGIYNYYTSCSSDHKLSREVASHEFGHGFVGLADEYYTSEVAYEDFYNLEIEPWEPNLTTLVDFDKKWKRMLNDSIPIPTPRTEEYNDKVGLFEGGGYMSKGIYSPVRDCKMKSNNKDEFCPVCEEAAEKMILFQIGK</sequence>
<dbReference type="Pfam" id="PF09471">
    <property type="entry name" value="Peptidase_M64"/>
    <property type="match status" value="1"/>
</dbReference>
<name>A0ABT5VTL0_9BACT</name>
<feature type="signal peptide" evidence="1">
    <location>
        <begin position="1"/>
        <end position="20"/>
    </location>
</feature>
<reference evidence="3 4" key="1">
    <citation type="submission" date="2022-01" db="EMBL/GenBank/DDBJ databases">
        <title>Labilibaculum sp. nov, a marine bacterium isolated from Antarctica.</title>
        <authorList>
            <person name="Dai W."/>
        </authorList>
    </citation>
    <scope>NUCLEOTIDE SEQUENCE [LARGE SCALE GENOMIC DNA]</scope>
    <source>
        <strain evidence="3 4">DW002</strain>
    </source>
</reference>
<dbReference type="Pfam" id="PF16217">
    <property type="entry name" value="M64_N"/>
    <property type="match status" value="1"/>
</dbReference>
<keyword evidence="4" id="KW-1185">Reference proteome</keyword>
<gene>
    <name evidence="3" type="ORF">L3049_12150</name>
</gene>
<dbReference type="EMBL" id="JAKJSC010000002">
    <property type="protein sequence ID" value="MDE5418758.1"/>
    <property type="molecule type" value="Genomic_DNA"/>
</dbReference>
<protein>
    <submittedName>
        <fullName evidence="3">IgA Peptidase M64</fullName>
    </submittedName>
</protein>
<dbReference type="Gene3D" id="2.60.40.3250">
    <property type="entry name" value="Peptidase M64, N-terminal domain"/>
    <property type="match status" value="1"/>
</dbReference>
<evidence type="ECO:0000259" key="2">
    <source>
        <dbReference type="Pfam" id="PF16217"/>
    </source>
</evidence>
<dbReference type="RefSeq" id="WP_275110090.1">
    <property type="nucleotide sequence ID" value="NZ_JAKJSC010000002.1"/>
</dbReference>
<feature type="domain" description="Peptidase M64 N-terminal" evidence="2">
    <location>
        <begin position="23"/>
        <end position="143"/>
    </location>
</feature>
<evidence type="ECO:0000313" key="3">
    <source>
        <dbReference type="EMBL" id="MDE5418758.1"/>
    </source>
</evidence>
<dbReference type="InterPro" id="IPR019026">
    <property type="entry name" value="Peptidase_M64_IgA"/>
</dbReference>
<evidence type="ECO:0000313" key="4">
    <source>
        <dbReference type="Proteomes" id="UP001528920"/>
    </source>
</evidence>
<dbReference type="Proteomes" id="UP001528920">
    <property type="component" value="Unassembled WGS sequence"/>
</dbReference>
<evidence type="ECO:0000256" key="1">
    <source>
        <dbReference type="SAM" id="SignalP"/>
    </source>
</evidence>
<dbReference type="InterPro" id="IPR038171">
    <property type="entry name" value="M64_N_sf"/>
</dbReference>
<dbReference type="InterPro" id="IPR024079">
    <property type="entry name" value="MetalloPept_cat_dom_sf"/>
</dbReference>
<proteinExistence type="predicted"/>
<keyword evidence="1" id="KW-0732">Signal</keyword>
<accession>A0ABT5VTL0</accession>
<comment type="caution">
    <text evidence="3">The sequence shown here is derived from an EMBL/GenBank/DDBJ whole genome shotgun (WGS) entry which is preliminary data.</text>
</comment>
<organism evidence="3 4">
    <name type="scientific">Paralabilibaculum antarcticum</name>
    <dbReference type="NCBI Taxonomy" id="2912572"/>
    <lineage>
        <taxon>Bacteria</taxon>
        <taxon>Pseudomonadati</taxon>
        <taxon>Bacteroidota</taxon>
        <taxon>Bacteroidia</taxon>
        <taxon>Marinilabiliales</taxon>
        <taxon>Marinifilaceae</taxon>
        <taxon>Paralabilibaculum</taxon>
    </lineage>
</organism>